<name>A0A1E8GPT1_9LACT</name>
<evidence type="ECO:0008006" key="4">
    <source>
        <dbReference type="Google" id="ProtNLM"/>
    </source>
</evidence>
<evidence type="ECO:0000256" key="1">
    <source>
        <dbReference type="SAM" id="SignalP"/>
    </source>
</evidence>
<comment type="caution">
    <text evidence="2">The sequence shown here is derived from an EMBL/GenBank/DDBJ whole genome shotgun (WGS) entry which is preliminary data.</text>
</comment>
<dbReference type="EMBL" id="MKIR01000002">
    <property type="protein sequence ID" value="OFI50239.1"/>
    <property type="molecule type" value="Genomic_DNA"/>
</dbReference>
<reference evidence="3" key="1">
    <citation type="submission" date="2016-09" db="EMBL/GenBank/DDBJ databases">
        <title>Draft genome sequence of a novel species of the family Streptococcaceae isolated from flowers.</title>
        <authorList>
            <person name="Chuah L.-O."/>
            <person name="Yap K.-P."/>
            <person name="Thong K.L."/>
            <person name="Liong M.T."/>
            <person name="Ahmad R."/>
            <person name="Rusul G."/>
        </authorList>
    </citation>
    <scope>NUCLEOTIDE SEQUENCE [LARGE SCALE GENOMIC DNA]</scope>
    <source>
        <strain evidence="3">DF1</strain>
    </source>
</reference>
<gene>
    <name evidence="2" type="ORF">BG261_08955</name>
</gene>
<evidence type="ECO:0000313" key="2">
    <source>
        <dbReference type="EMBL" id="OFI50239.1"/>
    </source>
</evidence>
<dbReference type="OrthoDB" id="2932050at2"/>
<dbReference type="STRING" id="1859473.BG261_08955"/>
<accession>A0A1E8GPT1</accession>
<dbReference type="AlphaFoldDB" id="A0A1E8GPT1"/>
<dbReference type="PROSITE" id="PS51257">
    <property type="entry name" value="PROKAR_LIPOPROTEIN"/>
    <property type="match status" value="1"/>
</dbReference>
<keyword evidence="3" id="KW-1185">Reference proteome</keyword>
<dbReference type="Proteomes" id="UP000178622">
    <property type="component" value="Unassembled WGS sequence"/>
</dbReference>
<keyword evidence="1" id="KW-0732">Signal</keyword>
<feature type="signal peptide" evidence="1">
    <location>
        <begin position="1"/>
        <end position="21"/>
    </location>
</feature>
<organism evidence="2 3">
    <name type="scientific">Floricoccus tropicus</name>
    <dbReference type="NCBI Taxonomy" id="1859473"/>
    <lineage>
        <taxon>Bacteria</taxon>
        <taxon>Bacillati</taxon>
        <taxon>Bacillota</taxon>
        <taxon>Bacilli</taxon>
        <taxon>Lactobacillales</taxon>
        <taxon>Streptococcaceae</taxon>
        <taxon>Floricoccus</taxon>
    </lineage>
</organism>
<evidence type="ECO:0000313" key="3">
    <source>
        <dbReference type="Proteomes" id="UP000178622"/>
    </source>
</evidence>
<feature type="chain" id="PRO_5038784685" description="DUF5067 domain-containing protein" evidence="1">
    <location>
        <begin position="22"/>
        <end position="167"/>
    </location>
</feature>
<sequence length="167" mass="18624">MGKKKIIYTSLTILSLMFLTACDDQTKVSIDDATKTATSDMSNQLSAGETQKYPLNYMDSQTSISKNDSITWLIISYQDGDIQKVLKLPTTSTASSDAYALQSSSPVSTYNENILEDPTIDPYVEIKKDSDGKIILNVYRQPYQVYNQQPIEGVVQDKKEITPESSK</sequence>
<protein>
    <recommendedName>
        <fullName evidence="4">DUF5067 domain-containing protein</fullName>
    </recommendedName>
</protein>
<dbReference type="RefSeq" id="WP_070791459.1">
    <property type="nucleotide sequence ID" value="NZ_MKIR01000002.1"/>
</dbReference>
<proteinExistence type="predicted"/>